<evidence type="ECO:0000256" key="1">
    <source>
        <dbReference type="SAM" id="Coils"/>
    </source>
</evidence>
<dbReference type="OrthoDB" id="28737at2759"/>
<dbReference type="InterPro" id="IPR007483">
    <property type="entry name" value="Hamartin"/>
</dbReference>
<protein>
    <submittedName>
        <fullName evidence="3">Uncharacterized protein</fullName>
    </submittedName>
</protein>
<feature type="coiled-coil region" evidence="1">
    <location>
        <begin position="846"/>
        <end position="880"/>
    </location>
</feature>
<dbReference type="GO" id="GO:0051726">
    <property type="term" value="P:regulation of cell cycle"/>
    <property type="evidence" value="ECO:0007669"/>
    <property type="project" value="TreeGrafter"/>
</dbReference>
<reference evidence="4" key="2">
    <citation type="submission" date="2015-01" db="EMBL/GenBank/DDBJ databases">
        <title>Evolutionary Origins and Diversification of the Mycorrhizal Mutualists.</title>
        <authorList>
            <consortium name="DOE Joint Genome Institute"/>
            <consortium name="Mycorrhizal Genomics Consortium"/>
            <person name="Kohler A."/>
            <person name="Kuo A."/>
            <person name="Nagy L.G."/>
            <person name="Floudas D."/>
            <person name="Copeland A."/>
            <person name="Barry K.W."/>
            <person name="Cichocki N."/>
            <person name="Veneault-Fourrey C."/>
            <person name="LaButti K."/>
            <person name="Lindquist E.A."/>
            <person name="Lipzen A."/>
            <person name="Lundell T."/>
            <person name="Morin E."/>
            <person name="Murat C."/>
            <person name="Riley R."/>
            <person name="Ohm R."/>
            <person name="Sun H."/>
            <person name="Tunlid A."/>
            <person name="Henrissat B."/>
            <person name="Grigoriev I.V."/>
            <person name="Hibbett D.S."/>
            <person name="Martin F."/>
        </authorList>
    </citation>
    <scope>NUCLEOTIDE SEQUENCE [LARGE SCALE GENOMIC DNA]</scope>
    <source>
        <strain evidence="4">F 1598</strain>
    </source>
</reference>
<dbReference type="PANTHER" id="PTHR15154:SF2">
    <property type="entry name" value="HAMARTIN"/>
    <property type="match status" value="1"/>
</dbReference>
<feature type="coiled-coil region" evidence="1">
    <location>
        <begin position="779"/>
        <end position="820"/>
    </location>
</feature>
<name>A0A0C3BTS5_PILCF</name>
<sequence length="903" mass="102371">MSLSAISRQLRSLLAESADAPSLAEALLTVDSFVLECSSSVEQDALLHDLDDELQNIHHDLVDHSSYAQTEIFLAVLHHLRPILSSTSIIATWFDLALRPALREPRLPTTAVNHAKELIICALEGSQNPDKVREFRRRLLDLYLLDAFNEWSGDDVLEWADLDQEQRDRRTHWKSNLDDLLVKFGLERPVDLMTEINSCFSTPSSRLQLLMFMNVYTSREPFQTAASILSTHPLMSSVLKSLLLDDSSTVCSTGLTLLVKLLPVFAVHACEELKNLLPQLLVVLVRVICWKERSLSSLRSSISAGQLDDVSAEVESDLEHELRDDKPLHVRPDLGWDKLESTFGANAASAPSPRAFFTVIYYLFPITTLRFLKEPAKCLAESGFPTPYTVSWEQAVDEVQTRSKSESLIRGHNLHPLIVWGDISSELSQPNFWVSYHVSRIASESQMLDIRNAAFGIRARHPALSNAEYTDDVLALDSEGDISFTVDRIAAPQEDSSSSSFAPTPHPLPIDLELPPSRPRISLQDMISTSVALKSNLDVEILRPSHSWPSGLFPTAASSPSRASISLPPETESPSSLQPENSGHDQIQPIPFHVAQAISGLQREVLLLRNDLNFELWLSRENVRHIGRLYQDHILSKNAEAERQGLYNKLRKYKAQVIGLERELMDHKEQASSAKNKYADWNTELQSKLREFREEKKSWITEAAALRSAEKEAQARFAAQGKLLAEATKELFQLQTQKKETQHKIDRLRDYERQIEQHVKMQRLWDDDFQKFNDRGEEMQLMRSQYRKMEMRLESYEKTQEQMDEQARGYRRQIQALEARLSLTITKNETSRKLPAEEIAAFVAEKSSLARSNDKLREENLDLRDEVEEMRAMLEMLKAQVGGKKGLVSSARASPIMFSGGGF</sequence>
<dbReference type="EMBL" id="KN833002">
    <property type="protein sequence ID" value="KIM80712.1"/>
    <property type="molecule type" value="Genomic_DNA"/>
</dbReference>
<feature type="compositionally biased region" description="Low complexity" evidence="2">
    <location>
        <begin position="566"/>
        <end position="580"/>
    </location>
</feature>
<gene>
    <name evidence="3" type="ORF">PILCRDRAFT_821966</name>
</gene>
<proteinExistence type="predicted"/>
<dbReference type="GO" id="GO:0032007">
    <property type="term" value="P:negative regulation of TOR signaling"/>
    <property type="evidence" value="ECO:0007669"/>
    <property type="project" value="TreeGrafter"/>
</dbReference>
<dbReference type="AlphaFoldDB" id="A0A0C3BTS5"/>
<dbReference type="STRING" id="765440.A0A0C3BTS5"/>
<dbReference type="InParanoid" id="A0A0C3BTS5"/>
<feature type="region of interest" description="Disordered" evidence="2">
    <location>
        <begin position="553"/>
        <end position="587"/>
    </location>
</feature>
<organism evidence="3 4">
    <name type="scientific">Piloderma croceum (strain F 1598)</name>
    <dbReference type="NCBI Taxonomy" id="765440"/>
    <lineage>
        <taxon>Eukaryota</taxon>
        <taxon>Fungi</taxon>
        <taxon>Dikarya</taxon>
        <taxon>Basidiomycota</taxon>
        <taxon>Agaricomycotina</taxon>
        <taxon>Agaricomycetes</taxon>
        <taxon>Agaricomycetidae</taxon>
        <taxon>Atheliales</taxon>
        <taxon>Atheliaceae</taxon>
        <taxon>Piloderma</taxon>
    </lineage>
</organism>
<feature type="coiled-coil region" evidence="1">
    <location>
        <begin position="636"/>
        <end position="744"/>
    </location>
</feature>
<feature type="region of interest" description="Disordered" evidence="2">
    <location>
        <begin position="493"/>
        <end position="515"/>
    </location>
</feature>
<evidence type="ECO:0000313" key="4">
    <source>
        <dbReference type="Proteomes" id="UP000054166"/>
    </source>
</evidence>
<keyword evidence="1" id="KW-0175">Coiled coil</keyword>
<dbReference type="PANTHER" id="PTHR15154">
    <property type="entry name" value="HAMARTIN"/>
    <property type="match status" value="1"/>
</dbReference>
<evidence type="ECO:0000313" key="3">
    <source>
        <dbReference type="EMBL" id="KIM80712.1"/>
    </source>
</evidence>
<accession>A0A0C3BTS5</accession>
<reference evidence="3 4" key="1">
    <citation type="submission" date="2014-04" db="EMBL/GenBank/DDBJ databases">
        <authorList>
            <consortium name="DOE Joint Genome Institute"/>
            <person name="Kuo A."/>
            <person name="Tarkka M."/>
            <person name="Buscot F."/>
            <person name="Kohler A."/>
            <person name="Nagy L.G."/>
            <person name="Floudas D."/>
            <person name="Copeland A."/>
            <person name="Barry K.W."/>
            <person name="Cichocki N."/>
            <person name="Veneault-Fourrey C."/>
            <person name="LaButti K."/>
            <person name="Lindquist E.A."/>
            <person name="Lipzen A."/>
            <person name="Lundell T."/>
            <person name="Morin E."/>
            <person name="Murat C."/>
            <person name="Sun H."/>
            <person name="Tunlid A."/>
            <person name="Henrissat B."/>
            <person name="Grigoriev I.V."/>
            <person name="Hibbett D.S."/>
            <person name="Martin F."/>
            <person name="Nordberg H.P."/>
            <person name="Cantor M.N."/>
            <person name="Hua S.X."/>
        </authorList>
    </citation>
    <scope>NUCLEOTIDE SEQUENCE [LARGE SCALE GENOMIC DNA]</scope>
    <source>
        <strain evidence="3 4">F 1598</strain>
    </source>
</reference>
<evidence type="ECO:0000256" key="2">
    <source>
        <dbReference type="SAM" id="MobiDB-lite"/>
    </source>
</evidence>
<dbReference type="GO" id="GO:0033596">
    <property type="term" value="C:TSC1-TSC2 complex"/>
    <property type="evidence" value="ECO:0007669"/>
    <property type="project" value="TreeGrafter"/>
</dbReference>
<keyword evidence="4" id="KW-1185">Reference proteome</keyword>
<dbReference type="HOGENOM" id="CLU_007465_0_0_1"/>
<dbReference type="Proteomes" id="UP000054166">
    <property type="component" value="Unassembled WGS sequence"/>
</dbReference>